<dbReference type="InterPro" id="IPR003607">
    <property type="entry name" value="HD/PDEase_dom"/>
</dbReference>
<evidence type="ECO:0000313" key="4">
    <source>
        <dbReference type="Proteomes" id="UP000320776"/>
    </source>
</evidence>
<dbReference type="Gene3D" id="1.10.3210.10">
    <property type="entry name" value="Hypothetical protein af1432"/>
    <property type="match status" value="1"/>
</dbReference>
<dbReference type="SMART" id="SM00471">
    <property type="entry name" value="HDc"/>
    <property type="match status" value="1"/>
</dbReference>
<sequence length="323" mass="36555">MKLGELVRNPKGARLAGIYRVSRFELKTAKNGKTYGDCYISDHSFDVPAKFWDISGEYSQILQQNLVLYIEATLDHFKEAPQLIIDSVAIPSRQEIDEALNTLGMMASQDIGQLYEALTAIIAGVECKSLKQILNYVFIDDKEFVERFKRHPGAVKNHHACIGGLLQHTVEVATTALDYCVRNPRVKKDILLAAALFHDIGKVREIEVDALGLPVGFTKAGKLLRHIYLGMELVEQACRKFNLEAELCLILKHCIYSHHGQAEWGSPVEPMILEAEILHYLDNLSAKTEQFIREEDKALPGSFNRSATLRRDIYRLSEEWAQE</sequence>
<keyword evidence="1 3" id="KW-0378">Hydrolase</keyword>
<dbReference type="OrthoDB" id="9778453at2"/>
<dbReference type="PANTHER" id="PTHR37294:SF1">
    <property type="entry name" value="3'-5' EXORIBONUCLEASE YHAM"/>
    <property type="match status" value="1"/>
</dbReference>
<evidence type="ECO:0000313" key="3">
    <source>
        <dbReference type="EMBL" id="QDR83010.1"/>
    </source>
</evidence>
<dbReference type="InterPro" id="IPR006674">
    <property type="entry name" value="HD_domain"/>
</dbReference>
<feature type="domain" description="HD" evidence="2">
    <location>
        <begin position="165"/>
        <end position="287"/>
    </location>
</feature>
<gene>
    <name evidence="3" type="primary">yhaM</name>
    <name evidence="3" type="ORF">SPTER_44640</name>
</gene>
<dbReference type="PANTHER" id="PTHR37294">
    <property type="entry name" value="3'-5' EXORIBONUCLEASE YHAM"/>
    <property type="match status" value="1"/>
</dbReference>
<reference evidence="3 4" key="1">
    <citation type="submission" date="2019-02" db="EMBL/GenBank/DDBJ databases">
        <title>Closed genome of Sporomusa termitida DSM 4440.</title>
        <authorList>
            <person name="Poehlein A."/>
            <person name="Daniel R."/>
        </authorList>
    </citation>
    <scope>NUCLEOTIDE SEQUENCE [LARGE SCALE GENOMIC DNA]</scope>
    <source>
        <strain evidence="3 4">DSM 4440</strain>
    </source>
</reference>
<keyword evidence="4" id="KW-1185">Reference proteome</keyword>
<dbReference type="AlphaFoldDB" id="A0A517E083"/>
<dbReference type="PROSITE" id="PS51831">
    <property type="entry name" value="HD"/>
    <property type="match status" value="1"/>
</dbReference>
<evidence type="ECO:0000256" key="1">
    <source>
        <dbReference type="ARBA" id="ARBA00022801"/>
    </source>
</evidence>
<dbReference type="EC" id="3.1.-.-" evidence="3"/>
<dbReference type="InterPro" id="IPR006675">
    <property type="entry name" value="HDIG_dom"/>
</dbReference>
<dbReference type="NCBIfam" id="TIGR00277">
    <property type="entry name" value="HDIG"/>
    <property type="match status" value="1"/>
</dbReference>
<dbReference type="SUPFAM" id="SSF109604">
    <property type="entry name" value="HD-domain/PDEase-like"/>
    <property type="match status" value="1"/>
</dbReference>
<proteinExistence type="predicted"/>
<accession>A0A517E083</accession>
<dbReference type="Proteomes" id="UP000320776">
    <property type="component" value="Chromosome"/>
</dbReference>
<dbReference type="GO" id="GO:0031125">
    <property type="term" value="P:rRNA 3'-end processing"/>
    <property type="evidence" value="ECO:0007669"/>
    <property type="project" value="TreeGrafter"/>
</dbReference>
<dbReference type="KEGG" id="sted:SPTER_44640"/>
<dbReference type="GO" id="GO:0016787">
    <property type="term" value="F:hydrolase activity"/>
    <property type="evidence" value="ECO:0007669"/>
    <property type="project" value="UniProtKB-KW"/>
</dbReference>
<organism evidence="3 4">
    <name type="scientific">Sporomusa termitida</name>
    <dbReference type="NCBI Taxonomy" id="2377"/>
    <lineage>
        <taxon>Bacteria</taxon>
        <taxon>Bacillati</taxon>
        <taxon>Bacillota</taxon>
        <taxon>Negativicutes</taxon>
        <taxon>Selenomonadales</taxon>
        <taxon>Sporomusaceae</taxon>
        <taxon>Sporomusa</taxon>
    </lineage>
</organism>
<name>A0A517E083_9FIRM</name>
<dbReference type="InterPro" id="IPR050798">
    <property type="entry name" value="YhaM_exoribonuc/phosphodiest"/>
</dbReference>
<evidence type="ECO:0000259" key="2">
    <source>
        <dbReference type="PROSITE" id="PS51831"/>
    </source>
</evidence>
<dbReference type="RefSeq" id="WP_144352333.1">
    <property type="nucleotide sequence ID" value="NZ_CP036259.1"/>
</dbReference>
<dbReference type="EMBL" id="CP036259">
    <property type="protein sequence ID" value="QDR83010.1"/>
    <property type="molecule type" value="Genomic_DNA"/>
</dbReference>
<protein>
    <submittedName>
        <fullName evidence="3">3'-5' exoribonuclease YhaM</fullName>
        <ecNumber evidence="3">3.1.-.-</ecNumber>
    </submittedName>
</protein>
<dbReference type="Pfam" id="PF01966">
    <property type="entry name" value="HD"/>
    <property type="match status" value="1"/>
</dbReference>
<dbReference type="CDD" id="cd00077">
    <property type="entry name" value="HDc"/>
    <property type="match status" value="1"/>
</dbReference>